<keyword evidence="2" id="KW-0539">Nucleus</keyword>
<gene>
    <name evidence="4" type="ORF">g.7751</name>
</gene>
<name>A0A1B6DPN1_9HEMI</name>
<organism evidence="4">
    <name type="scientific">Clastoptera arizonana</name>
    <name type="common">Arizona spittle bug</name>
    <dbReference type="NCBI Taxonomy" id="38151"/>
    <lineage>
        <taxon>Eukaryota</taxon>
        <taxon>Metazoa</taxon>
        <taxon>Ecdysozoa</taxon>
        <taxon>Arthropoda</taxon>
        <taxon>Hexapoda</taxon>
        <taxon>Insecta</taxon>
        <taxon>Pterygota</taxon>
        <taxon>Neoptera</taxon>
        <taxon>Paraneoptera</taxon>
        <taxon>Hemiptera</taxon>
        <taxon>Auchenorrhyncha</taxon>
        <taxon>Cercopoidea</taxon>
        <taxon>Clastopteridae</taxon>
        <taxon>Clastoptera</taxon>
    </lineage>
</organism>
<proteinExistence type="predicted"/>
<sequence length="153" mass="17760">MNSNIDGKRLDGLQNLTPIDKNNVLAVLQLLKKYNLKETEESLKREANLSDIVATEAESEVSNVLSAYKSEGDPNVYEEAYTDLKKFVEGALDIYKHELGMILYPVFVHMYLELVYNGHEEKAIKFMDKFSIDQEIYYQEDLKRLSYDLFFVT</sequence>
<evidence type="ECO:0000256" key="1">
    <source>
        <dbReference type="ARBA" id="ARBA00004123"/>
    </source>
</evidence>
<comment type="subcellular location">
    <subcellularLocation>
        <location evidence="1">Nucleus</location>
    </subcellularLocation>
</comment>
<dbReference type="Gene3D" id="1.25.40.500">
    <property type="entry name" value="TFIID subunit TAF5, NTD2 domain"/>
    <property type="match status" value="1"/>
</dbReference>
<dbReference type="PROSITE" id="PS50896">
    <property type="entry name" value="LISH"/>
    <property type="match status" value="1"/>
</dbReference>
<dbReference type="Pfam" id="PF04494">
    <property type="entry name" value="TFIID_NTD2"/>
    <property type="match status" value="1"/>
</dbReference>
<dbReference type="GO" id="GO:0016251">
    <property type="term" value="F:RNA polymerase II general transcription initiation factor activity"/>
    <property type="evidence" value="ECO:0007669"/>
    <property type="project" value="TreeGrafter"/>
</dbReference>
<dbReference type="CDD" id="cd08044">
    <property type="entry name" value="TAF5_NTD2"/>
    <property type="match status" value="1"/>
</dbReference>
<protein>
    <recommendedName>
        <fullName evidence="3">TFIID subunit TAF5 NTD2 domain-containing protein</fullName>
    </recommendedName>
</protein>
<dbReference type="EMBL" id="GEDC01009653">
    <property type="protein sequence ID" value="JAS27645.1"/>
    <property type="molecule type" value="Transcribed_RNA"/>
</dbReference>
<dbReference type="SUPFAM" id="SSF160897">
    <property type="entry name" value="Taf5 N-terminal domain-like"/>
    <property type="match status" value="1"/>
</dbReference>
<evidence type="ECO:0000259" key="3">
    <source>
        <dbReference type="Pfam" id="PF04494"/>
    </source>
</evidence>
<dbReference type="InterPro" id="IPR006594">
    <property type="entry name" value="LisH"/>
</dbReference>
<accession>A0A1B6DPN1</accession>
<dbReference type="GO" id="GO:0006367">
    <property type="term" value="P:transcription initiation at RNA polymerase II promoter"/>
    <property type="evidence" value="ECO:0007669"/>
    <property type="project" value="TreeGrafter"/>
</dbReference>
<evidence type="ECO:0000313" key="4">
    <source>
        <dbReference type="EMBL" id="JAS27645.1"/>
    </source>
</evidence>
<dbReference type="GO" id="GO:0005669">
    <property type="term" value="C:transcription factor TFIID complex"/>
    <property type="evidence" value="ECO:0007669"/>
    <property type="project" value="TreeGrafter"/>
</dbReference>
<dbReference type="PANTHER" id="PTHR19879:SF1">
    <property type="entry name" value="CANNONBALL-RELATED"/>
    <property type="match status" value="1"/>
</dbReference>
<dbReference type="AlphaFoldDB" id="A0A1B6DPN1"/>
<dbReference type="PANTHER" id="PTHR19879">
    <property type="entry name" value="TRANSCRIPTION INITIATION FACTOR TFIID"/>
    <property type="match status" value="1"/>
</dbReference>
<evidence type="ECO:0000256" key="2">
    <source>
        <dbReference type="ARBA" id="ARBA00023242"/>
    </source>
</evidence>
<feature type="domain" description="TFIID subunit TAF5 NTD2" evidence="3">
    <location>
        <begin position="71"/>
        <end position="146"/>
    </location>
</feature>
<reference evidence="4" key="1">
    <citation type="submission" date="2015-12" db="EMBL/GenBank/DDBJ databases">
        <title>De novo transcriptome assembly of four potential Pierce s Disease insect vectors from Arizona vineyards.</title>
        <authorList>
            <person name="Tassone E.E."/>
        </authorList>
    </citation>
    <scope>NUCLEOTIDE SEQUENCE</scope>
</reference>
<dbReference type="InterPro" id="IPR007582">
    <property type="entry name" value="TFIID_NTD2"/>
</dbReference>
<dbReference type="InterPro" id="IPR037264">
    <property type="entry name" value="TFIID_NTD2_sf"/>
</dbReference>